<evidence type="ECO:0000313" key="5">
    <source>
        <dbReference type="EMBL" id="SEE54216.1"/>
    </source>
</evidence>
<dbReference type="SUPFAM" id="SSF48008">
    <property type="entry name" value="GntR ligand-binding domain-like"/>
    <property type="match status" value="1"/>
</dbReference>
<dbReference type="InterPro" id="IPR011711">
    <property type="entry name" value="GntR_C"/>
</dbReference>
<dbReference type="InterPro" id="IPR036388">
    <property type="entry name" value="WH-like_DNA-bd_sf"/>
</dbReference>
<reference evidence="6" key="1">
    <citation type="submission" date="2016-10" db="EMBL/GenBank/DDBJ databases">
        <authorList>
            <person name="Varghese N."/>
            <person name="Submissions S."/>
        </authorList>
    </citation>
    <scope>NUCLEOTIDE SEQUENCE [LARGE SCALE GENOMIC DNA]</scope>
    <source>
        <strain evidence="6">DSM 45237</strain>
    </source>
</reference>
<dbReference type="EMBL" id="FNUC01000003">
    <property type="protein sequence ID" value="SEE54216.1"/>
    <property type="molecule type" value="Genomic_DNA"/>
</dbReference>
<keyword evidence="3" id="KW-0804">Transcription</keyword>
<accession>A0A1H5JP05</accession>
<dbReference type="RefSeq" id="WP_069110965.1">
    <property type="nucleotide sequence ID" value="NZ_FNUC01000003.1"/>
</dbReference>
<dbReference type="PRINTS" id="PR00035">
    <property type="entry name" value="HTHGNTR"/>
</dbReference>
<dbReference type="PROSITE" id="PS50949">
    <property type="entry name" value="HTH_GNTR"/>
    <property type="match status" value="1"/>
</dbReference>
<dbReference type="STRING" id="561176.SAMN04488561_1672"/>
<dbReference type="Pfam" id="PF00392">
    <property type="entry name" value="GntR"/>
    <property type="match status" value="1"/>
</dbReference>
<dbReference type="CDD" id="cd07377">
    <property type="entry name" value="WHTH_GntR"/>
    <property type="match status" value="1"/>
</dbReference>
<keyword evidence="6" id="KW-1185">Reference proteome</keyword>
<dbReference type="AlphaFoldDB" id="A0A1H5JP05"/>
<dbReference type="GO" id="GO:0003677">
    <property type="term" value="F:DNA binding"/>
    <property type="evidence" value="ECO:0007669"/>
    <property type="project" value="UniProtKB-KW"/>
</dbReference>
<proteinExistence type="predicted"/>
<name>A0A1H5JP05_9ACTN</name>
<dbReference type="SMART" id="SM00345">
    <property type="entry name" value="HTH_GNTR"/>
    <property type="match status" value="1"/>
</dbReference>
<evidence type="ECO:0000256" key="1">
    <source>
        <dbReference type="ARBA" id="ARBA00023015"/>
    </source>
</evidence>
<dbReference type="Gene3D" id="1.20.120.530">
    <property type="entry name" value="GntR ligand-binding domain-like"/>
    <property type="match status" value="1"/>
</dbReference>
<dbReference type="InterPro" id="IPR000524">
    <property type="entry name" value="Tscrpt_reg_HTH_GntR"/>
</dbReference>
<keyword evidence="1" id="KW-0805">Transcription regulation</keyword>
<keyword evidence="5" id="KW-0670">Pyruvate</keyword>
<keyword evidence="2" id="KW-0238">DNA-binding</keyword>
<dbReference type="OrthoDB" id="9784718at2"/>
<organism evidence="5 6">
    <name type="scientific">Jiangella alba</name>
    <dbReference type="NCBI Taxonomy" id="561176"/>
    <lineage>
        <taxon>Bacteria</taxon>
        <taxon>Bacillati</taxon>
        <taxon>Actinomycetota</taxon>
        <taxon>Actinomycetes</taxon>
        <taxon>Jiangellales</taxon>
        <taxon>Jiangellaceae</taxon>
        <taxon>Jiangella</taxon>
    </lineage>
</organism>
<dbReference type="Gene3D" id="1.10.10.10">
    <property type="entry name" value="Winged helix-like DNA-binding domain superfamily/Winged helix DNA-binding domain"/>
    <property type="match status" value="1"/>
</dbReference>
<protein>
    <submittedName>
        <fullName evidence="5">GntR family transcriptional regulator, transcriptional repressor for pyruvate dehydrogenase complex</fullName>
    </submittedName>
</protein>
<dbReference type="SUPFAM" id="SSF46785">
    <property type="entry name" value="Winged helix' DNA-binding domain"/>
    <property type="match status" value="1"/>
</dbReference>
<dbReference type="Pfam" id="PF07729">
    <property type="entry name" value="FCD"/>
    <property type="match status" value="1"/>
</dbReference>
<dbReference type="InterPro" id="IPR008920">
    <property type="entry name" value="TF_FadR/GntR_C"/>
</dbReference>
<dbReference type="Proteomes" id="UP000181980">
    <property type="component" value="Unassembled WGS sequence"/>
</dbReference>
<dbReference type="SMART" id="SM00895">
    <property type="entry name" value="FCD"/>
    <property type="match status" value="1"/>
</dbReference>
<dbReference type="GO" id="GO:0003700">
    <property type="term" value="F:DNA-binding transcription factor activity"/>
    <property type="evidence" value="ECO:0007669"/>
    <property type="project" value="InterPro"/>
</dbReference>
<dbReference type="PANTHER" id="PTHR43537">
    <property type="entry name" value="TRANSCRIPTIONAL REGULATOR, GNTR FAMILY"/>
    <property type="match status" value="1"/>
</dbReference>
<sequence>MGELAPLPDRPLRRREPATVELTRELLTYLASGDVTPGQRLPGERALSEALGVGRAALREAIKSLILLGVLEQRQGDGTYLAKEPSSLLPKVIEWGVLLGNNQLTDLIEARQLLEVTLAPQAARNRSAAAAARLTQLVEEMRAASHDYDRYIEADVEFHLELAAASGNEVLTGVLSNIRSLIEAWAHRVIESAQETESSLAMHVPVLEAVVEQDEERARAAMQALMDRATRRLRLSLPAAEQRAVEG</sequence>
<evidence type="ECO:0000313" key="6">
    <source>
        <dbReference type="Proteomes" id="UP000181980"/>
    </source>
</evidence>
<evidence type="ECO:0000256" key="2">
    <source>
        <dbReference type="ARBA" id="ARBA00023125"/>
    </source>
</evidence>
<evidence type="ECO:0000259" key="4">
    <source>
        <dbReference type="PROSITE" id="PS50949"/>
    </source>
</evidence>
<gene>
    <name evidence="5" type="ORF">SAMN04488561_1672</name>
</gene>
<evidence type="ECO:0000256" key="3">
    <source>
        <dbReference type="ARBA" id="ARBA00023163"/>
    </source>
</evidence>
<dbReference type="InterPro" id="IPR036390">
    <property type="entry name" value="WH_DNA-bd_sf"/>
</dbReference>
<dbReference type="PANTHER" id="PTHR43537:SF5">
    <property type="entry name" value="UXU OPERON TRANSCRIPTIONAL REGULATOR"/>
    <property type="match status" value="1"/>
</dbReference>
<feature type="domain" description="HTH gntR-type" evidence="4">
    <location>
        <begin position="16"/>
        <end position="84"/>
    </location>
</feature>